<feature type="transmembrane region" description="Helical" evidence="2">
    <location>
        <begin position="29"/>
        <end position="48"/>
    </location>
</feature>
<protein>
    <submittedName>
        <fullName evidence="3">Uncharacterized protein</fullName>
    </submittedName>
</protein>
<proteinExistence type="predicted"/>
<keyword evidence="2" id="KW-1133">Transmembrane helix</keyword>
<gene>
    <name evidence="3" type="ORF">SAMN04488691_10798</name>
</gene>
<reference evidence="3 4" key="1">
    <citation type="submission" date="2016-10" db="EMBL/GenBank/DDBJ databases">
        <authorList>
            <person name="de Groot N.N."/>
        </authorList>
    </citation>
    <scope>NUCLEOTIDE SEQUENCE [LARGE SCALE GENOMIC DNA]</scope>
    <source>
        <strain evidence="3 4">CDM_5</strain>
    </source>
</reference>
<name>A0A1H7SII0_HALLR</name>
<keyword evidence="2" id="KW-0472">Membrane</keyword>
<dbReference type="Proteomes" id="UP000183894">
    <property type="component" value="Unassembled WGS sequence"/>
</dbReference>
<organism evidence="3 4">
    <name type="scientific">Haloferax larsenii</name>
    <dbReference type="NCBI Taxonomy" id="302484"/>
    <lineage>
        <taxon>Archaea</taxon>
        <taxon>Methanobacteriati</taxon>
        <taxon>Methanobacteriota</taxon>
        <taxon>Stenosarchaea group</taxon>
        <taxon>Halobacteria</taxon>
        <taxon>Halobacteriales</taxon>
        <taxon>Haloferacaceae</taxon>
        <taxon>Haloferax</taxon>
    </lineage>
</organism>
<accession>A0A1H7SII0</accession>
<evidence type="ECO:0000313" key="4">
    <source>
        <dbReference type="Proteomes" id="UP000183894"/>
    </source>
</evidence>
<dbReference type="RefSeq" id="WP_074795389.1">
    <property type="nucleotide sequence ID" value="NZ_FOAD01000007.1"/>
</dbReference>
<sequence length="88" mass="8715">MTVSRSDATANVEADSASAVSDSPSLRTAVAYALLFSVPVGVGVTVMMTRVVPGSLTTPLVVGPGLLLGIAVFALVVVAARSGENAAN</sequence>
<keyword evidence="2" id="KW-0812">Transmembrane</keyword>
<evidence type="ECO:0000313" key="3">
    <source>
        <dbReference type="EMBL" id="SEL72442.1"/>
    </source>
</evidence>
<evidence type="ECO:0000256" key="2">
    <source>
        <dbReference type="SAM" id="Phobius"/>
    </source>
</evidence>
<feature type="transmembrane region" description="Helical" evidence="2">
    <location>
        <begin position="60"/>
        <end position="80"/>
    </location>
</feature>
<evidence type="ECO:0000256" key="1">
    <source>
        <dbReference type="SAM" id="MobiDB-lite"/>
    </source>
</evidence>
<feature type="compositionally biased region" description="Low complexity" evidence="1">
    <location>
        <begin position="14"/>
        <end position="23"/>
    </location>
</feature>
<dbReference type="AlphaFoldDB" id="A0A1H7SII0"/>
<dbReference type="EMBL" id="FOAD01000007">
    <property type="protein sequence ID" value="SEL72442.1"/>
    <property type="molecule type" value="Genomic_DNA"/>
</dbReference>
<feature type="region of interest" description="Disordered" evidence="1">
    <location>
        <begin position="1"/>
        <end position="23"/>
    </location>
</feature>